<feature type="compositionally biased region" description="Basic and acidic residues" evidence="1">
    <location>
        <begin position="56"/>
        <end position="68"/>
    </location>
</feature>
<name>A0A426XWS7_ENSVE</name>
<proteinExistence type="predicted"/>
<dbReference type="EMBL" id="AMZH03016811">
    <property type="protein sequence ID" value="RRT43936.1"/>
    <property type="molecule type" value="Genomic_DNA"/>
</dbReference>
<protein>
    <submittedName>
        <fullName evidence="2">Uncharacterized protein</fullName>
    </submittedName>
</protein>
<evidence type="ECO:0000256" key="1">
    <source>
        <dbReference type="SAM" id="MobiDB-lite"/>
    </source>
</evidence>
<comment type="caution">
    <text evidence="2">The sequence shown here is derived from an EMBL/GenBank/DDBJ whole genome shotgun (WGS) entry which is preliminary data.</text>
</comment>
<sequence>MIGVYGRSSIDYVADRRKNPAEPPGGEVQSMSPATEEDPTCKADWGAAGVSAVGDECQRKPGQEEEGRALSVTSCDEKGADDLIEEAALRLHRWRSPQQGKGSDCGEQATAEEEYEERKCRSHRKGREDVTPSKGV</sequence>
<feature type="compositionally biased region" description="Basic and acidic residues" evidence="1">
    <location>
        <begin position="126"/>
        <end position="136"/>
    </location>
</feature>
<gene>
    <name evidence="2" type="ORF">B296_00025685</name>
</gene>
<feature type="region of interest" description="Disordered" evidence="1">
    <location>
        <begin position="1"/>
        <end position="74"/>
    </location>
</feature>
<accession>A0A426XWS7</accession>
<evidence type="ECO:0000313" key="3">
    <source>
        <dbReference type="Proteomes" id="UP000287651"/>
    </source>
</evidence>
<reference evidence="2 3" key="1">
    <citation type="journal article" date="2014" name="Agronomy (Basel)">
        <title>A Draft Genome Sequence for Ensete ventricosum, the Drought-Tolerant Tree Against Hunger.</title>
        <authorList>
            <person name="Harrison J."/>
            <person name="Moore K.A."/>
            <person name="Paszkiewicz K."/>
            <person name="Jones T."/>
            <person name="Grant M."/>
            <person name="Ambacheew D."/>
            <person name="Muzemil S."/>
            <person name="Studholme D.J."/>
        </authorList>
    </citation>
    <scope>NUCLEOTIDE SEQUENCE [LARGE SCALE GENOMIC DNA]</scope>
</reference>
<dbReference type="AlphaFoldDB" id="A0A426XWS7"/>
<organism evidence="2 3">
    <name type="scientific">Ensete ventricosum</name>
    <name type="common">Abyssinian banana</name>
    <name type="synonym">Musa ensete</name>
    <dbReference type="NCBI Taxonomy" id="4639"/>
    <lineage>
        <taxon>Eukaryota</taxon>
        <taxon>Viridiplantae</taxon>
        <taxon>Streptophyta</taxon>
        <taxon>Embryophyta</taxon>
        <taxon>Tracheophyta</taxon>
        <taxon>Spermatophyta</taxon>
        <taxon>Magnoliopsida</taxon>
        <taxon>Liliopsida</taxon>
        <taxon>Zingiberales</taxon>
        <taxon>Musaceae</taxon>
        <taxon>Ensete</taxon>
    </lineage>
</organism>
<evidence type="ECO:0000313" key="2">
    <source>
        <dbReference type="EMBL" id="RRT43936.1"/>
    </source>
</evidence>
<dbReference type="Proteomes" id="UP000287651">
    <property type="component" value="Unassembled WGS sequence"/>
</dbReference>
<feature type="region of interest" description="Disordered" evidence="1">
    <location>
        <begin position="93"/>
        <end position="136"/>
    </location>
</feature>